<accession>A0AC34Q626</accession>
<reference evidence="2" key="1">
    <citation type="submission" date="2022-11" db="UniProtKB">
        <authorList>
            <consortium name="WormBaseParasite"/>
        </authorList>
    </citation>
    <scope>IDENTIFICATION</scope>
</reference>
<proteinExistence type="predicted"/>
<protein>
    <submittedName>
        <fullName evidence="2">MYND-type domain-containing protein</fullName>
    </submittedName>
</protein>
<organism evidence="1 2">
    <name type="scientific">Panagrolaimus sp. JU765</name>
    <dbReference type="NCBI Taxonomy" id="591449"/>
    <lineage>
        <taxon>Eukaryota</taxon>
        <taxon>Metazoa</taxon>
        <taxon>Ecdysozoa</taxon>
        <taxon>Nematoda</taxon>
        <taxon>Chromadorea</taxon>
        <taxon>Rhabditida</taxon>
        <taxon>Tylenchina</taxon>
        <taxon>Panagrolaimomorpha</taxon>
        <taxon>Panagrolaimoidea</taxon>
        <taxon>Panagrolaimidae</taxon>
        <taxon>Panagrolaimus</taxon>
    </lineage>
</organism>
<dbReference type="Proteomes" id="UP000887576">
    <property type="component" value="Unplaced"/>
</dbReference>
<evidence type="ECO:0000313" key="1">
    <source>
        <dbReference type="Proteomes" id="UP000887576"/>
    </source>
</evidence>
<dbReference type="WBParaSite" id="JU765_v2.g13230.t1">
    <property type="protein sequence ID" value="JU765_v2.g13230.t1"/>
    <property type="gene ID" value="JU765_v2.g13230"/>
</dbReference>
<name>A0AC34Q626_9BILA</name>
<sequence length="383" mass="44205">MLNRREIYLGFAKGLDKSTAASVQRHYLPLGKVGGRPAWLNPVNLPIKKQLDCQNCNFAMPFLLQIYCPGTEDHSFHRYLYVFVCSNPDCYKGTPKQTVKVFRCQLPLKNDYTSSQKIDFADVGEVPDPCFNSEKFKKLCAVCGCYAAKYCSKCKEAYYCSVEHQKLDWKRHDCNPKKILPADDEVDPFKLTKENEFLFCEHAIEMDCDYAVLSDTDESDVESSDENDKEMKRAKELLDELRKEKGNVVDALPEMYENDDADYDQFKRVIDRDPKQILRYDRHGKPLSATDHVSLPMQIPNCPICKSPRTFEFQLMPYILSVIENRGSVSPIDFATVCVYTCSKDCRIDNDGYAEEYAFKQDFEFADYSRPTNDREDEDAENP</sequence>
<evidence type="ECO:0000313" key="2">
    <source>
        <dbReference type="WBParaSite" id="JU765_v2.g13230.t1"/>
    </source>
</evidence>